<dbReference type="NCBIfam" id="TIGR00099">
    <property type="entry name" value="Cof-subfamily"/>
    <property type="match status" value="1"/>
</dbReference>
<reference evidence="1" key="1">
    <citation type="submission" date="2019-11" db="EMBL/GenBank/DDBJ databases">
        <authorList>
            <person name="Feng L."/>
        </authorList>
    </citation>
    <scope>NUCLEOTIDE SEQUENCE</scope>
    <source>
        <strain evidence="1">CParaputrificumLFYP93</strain>
    </source>
</reference>
<dbReference type="InterPro" id="IPR000150">
    <property type="entry name" value="Cof"/>
</dbReference>
<dbReference type="EMBL" id="CACRTV010000064">
    <property type="protein sequence ID" value="VYU56456.1"/>
    <property type="molecule type" value="Genomic_DNA"/>
</dbReference>
<dbReference type="InterPro" id="IPR006379">
    <property type="entry name" value="HAD-SF_hydro_IIB"/>
</dbReference>
<dbReference type="RefSeq" id="WP_156562267.1">
    <property type="nucleotide sequence ID" value="NZ_CACRTV010000064.1"/>
</dbReference>
<keyword evidence="1" id="KW-0378">Hydrolase</keyword>
<name>A0A6N3FX72_9CLOT</name>
<dbReference type="InterPro" id="IPR023214">
    <property type="entry name" value="HAD_sf"/>
</dbReference>
<dbReference type="CDD" id="cd07516">
    <property type="entry name" value="HAD_Pase"/>
    <property type="match status" value="1"/>
</dbReference>
<dbReference type="PROSITE" id="PS01229">
    <property type="entry name" value="COF_2"/>
    <property type="match status" value="1"/>
</dbReference>
<dbReference type="GO" id="GO:0005829">
    <property type="term" value="C:cytosol"/>
    <property type="evidence" value="ECO:0007669"/>
    <property type="project" value="TreeGrafter"/>
</dbReference>
<proteinExistence type="predicted"/>
<dbReference type="InterPro" id="IPR036412">
    <property type="entry name" value="HAD-like_sf"/>
</dbReference>
<dbReference type="GO" id="GO:0016791">
    <property type="term" value="F:phosphatase activity"/>
    <property type="evidence" value="ECO:0007669"/>
    <property type="project" value="UniProtKB-ARBA"/>
</dbReference>
<organism evidence="1">
    <name type="scientific">Clostridium paraputrificum</name>
    <dbReference type="NCBI Taxonomy" id="29363"/>
    <lineage>
        <taxon>Bacteria</taxon>
        <taxon>Bacillati</taxon>
        <taxon>Bacillota</taxon>
        <taxon>Clostridia</taxon>
        <taxon>Eubacteriales</taxon>
        <taxon>Clostridiaceae</taxon>
        <taxon>Clostridium</taxon>
    </lineage>
</organism>
<dbReference type="PANTHER" id="PTHR10000">
    <property type="entry name" value="PHOSPHOSERINE PHOSPHATASE"/>
    <property type="match status" value="1"/>
</dbReference>
<dbReference type="EC" id="3.1.3.-" evidence="1"/>
<dbReference type="SFLD" id="SFLDS00003">
    <property type="entry name" value="Haloacid_Dehalogenase"/>
    <property type="match status" value="1"/>
</dbReference>
<evidence type="ECO:0000313" key="1">
    <source>
        <dbReference type="EMBL" id="VYU56456.1"/>
    </source>
</evidence>
<dbReference type="Gene3D" id="3.30.1240.10">
    <property type="match status" value="1"/>
</dbReference>
<dbReference type="NCBIfam" id="TIGR01484">
    <property type="entry name" value="HAD-SF-IIB"/>
    <property type="match status" value="1"/>
</dbReference>
<sequence length="289" mass="32577">MKLIATDLDGTLLQPDSTISKYDLEWINKAEESGIKVIVATGRQYTAALELLSKSKFKPDYIITDNGSCAYSVRDNKKICSYPIKEDTVKEILDFLESNNYPYSLSSDEYRIHFKDISKRLTDEFHRNKLVIPDLDRNHLDSLVSLIEKDGKDVLFVDSYRDILNLNTDLFNISALSFDPNRIKNGIAESSKIKGVNVVSSAYNNFEFQNHETSKGKALSFIADHLNISLDDTMAIGDNYNDVSMFEHAYHSVAMGNSNNEIKSLCKYTTLTNLESGVGHAIKTFALNK</sequence>
<dbReference type="PANTHER" id="PTHR10000:SF55">
    <property type="entry name" value="5-AMINO-6-(5-PHOSPHO-D-RIBITYLAMINO)URACIL PHOSPHATASE YCSE"/>
    <property type="match status" value="1"/>
</dbReference>
<accession>A0A6N3FX72</accession>
<dbReference type="GO" id="GO:0000287">
    <property type="term" value="F:magnesium ion binding"/>
    <property type="evidence" value="ECO:0007669"/>
    <property type="project" value="TreeGrafter"/>
</dbReference>
<dbReference type="AlphaFoldDB" id="A0A6N3FX72"/>
<protein>
    <submittedName>
        <fullName evidence="1">Phosphatase YwpJ</fullName>
        <ecNumber evidence="1">3.1.3.-</ecNumber>
    </submittedName>
</protein>
<dbReference type="SFLD" id="SFLDG01140">
    <property type="entry name" value="C2.B:_Phosphomannomutase_and_P"/>
    <property type="match status" value="1"/>
</dbReference>
<dbReference type="SUPFAM" id="SSF56784">
    <property type="entry name" value="HAD-like"/>
    <property type="match status" value="1"/>
</dbReference>
<gene>
    <name evidence="1" type="primary">ywpJ_1</name>
    <name evidence="1" type="ORF">CPLFYP93_02753</name>
</gene>
<dbReference type="Pfam" id="PF08282">
    <property type="entry name" value="Hydrolase_3"/>
    <property type="match status" value="1"/>
</dbReference>
<dbReference type="Gene3D" id="3.40.50.1000">
    <property type="entry name" value="HAD superfamily/HAD-like"/>
    <property type="match status" value="1"/>
</dbReference>